<dbReference type="EMBL" id="AFRT01003202">
    <property type="protein sequence ID" value="ELU36617.1"/>
    <property type="molecule type" value="Genomic_DNA"/>
</dbReference>
<dbReference type="Proteomes" id="UP000011668">
    <property type="component" value="Unassembled WGS sequence"/>
</dbReference>
<dbReference type="AlphaFoldDB" id="L8WIP5"/>
<comment type="caution">
    <text evidence="1">The sequence shown here is derived from an EMBL/GenBank/DDBJ whole genome shotgun (WGS) entry which is preliminary data.</text>
</comment>
<evidence type="ECO:0000313" key="1">
    <source>
        <dbReference type="EMBL" id="ELU36617.1"/>
    </source>
</evidence>
<name>L8WIP5_THACA</name>
<sequence length="191" mass="21718">MYLLLSPGDYNLLLDPDHLVGHKRSSSVSEPRPPDAKTAFLRGALANPTSTLMDLHPKLICVWSSCGFCIFGCGCLGKPGRQPDFLYFWCSHWEERRRRALVVVERAGYRVSRVRALHMQLGMIKYVILRYVYSALILHPLHRTRGCLPKDSTCVLEKFSPASELTHLMIIVQLELQSIAVNVRARPPSFR</sequence>
<gene>
    <name evidence="1" type="ORF">AG1IA_09351</name>
</gene>
<accession>L8WIP5</accession>
<organism evidence="1 2">
    <name type="scientific">Thanatephorus cucumeris (strain AG1-IA)</name>
    <name type="common">Rice sheath blight fungus</name>
    <name type="synonym">Rhizoctonia solani</name>
    <dbReference type="NCBI Taxonomy" id="983506"/>
    <lineage>
        <taxon>Eukaryota</taxon>
        <taxon>Fungi</taxon>
        <taxon>Dikarya</taxon>
        <taxon>Basidiomycota</taxon>
        <taxon>Agaricomycotina</taxon>
        <taxon>Agaricomycetes</taxon>
        <taxon>Cantharellales</taxon>
        <taxon>Ceratobasidiaceae</taxon>
        <taxon>Rhizoctonia</taxon>
        <taxon>Rhizoctonia solani AG-1</taxon>
    </lineage>
</organism>
<reference evidence="1 2" key="1">
    <citation type="journal article" date="2013" name="Nat. Commun.">
        <title>The evolution and pathogenic mechanisms of the rice sheath blight pathogen.</title>
        <authorList>
            <person name="Zheng A."/>
            <person name="Lin R."/>
            <person name="Xu L."/>
            <person name="Qin P."/>
            <person name="Tang C."/>
            <person name="Ai P."/>
            <person name="Zhang D."/>
            <person name="Liu Y."/>
            <person name="Sun Z."/>
            <person name="Feng H."/>
            <person name="Wang Y."/>
            <person name="Chen Y."/>
            <person name="Liang X."/>
            <person name="Fu R."/>
            <person name="Li Q."/>
            <person name="Zhang J."/>
            <person name="Yu X."/>
            <person name="Xie Z."/>
            <person name="Ding L."/>
            <person name="Guan P."/>
            <person name="Tang J."/>
            <person name="Liang Y."/>
            <person name="Wang S."/>
            <person name="Deng Q."/>
            <person name="Li S."/>
            <person name="Zhu J."/>
            <person name="Wang L."/>
            <person name="Liu H."/>
            <person name="Li P."/>
        </authorList>
    </citation>
    <scope>NUCLEOTIDE SEQUENCE [LARGE SCALE GENOMIC DNA]</scope>
    <source>
        <strain evidence="2">AG-1 IA</strain>
    </source>
</reference>
<evidence type="ECO:0000313" key="2">
    <source>
        <dbReference type="Proteomes" id="UP000011668"/>
    </source>
</evidence>
<protein>
    <submittedName>
        <fullName evidence="1">Uncharacterized protein</fullName>
    </submittedName>
</protein>
<keyword evidence="2" id="KW-1185">Reference proteome</keyword>
<proteinExistence type="predicted"/>
<dbReference type="HOGENOM" id="CLU_1422312_0_0_1"/>